<evidence type="ECO:0000313" key="5">
    <source>
        <dbReference type="Proteomes" id="UP000008237"/>
    </source>
</evidence>
<dbReference type="InterPro" id="IPR028846">
    <property type="entry name" value="Recoverin"/>
</dbReference>
<keyword evidence="1" id="KW-0479">Metal-binding</keyword>
<dbReference type="STRING" id="610380.E2C048"/>
<dbReference type="PANTHER" id="PTHR23055">
    <property type="entry name" value="CALCIUM BINDING PROTEINS"/>
    <property type="match status" value="1"/>
</dbReference>
<dbReference type="Proteomes" id="UP000008237">
    <property type="component" value="Unassembled WGS sequence"/>
</dbReference>
<organism evidence="5">
    <name type="scientific">Harpegnathos saltator</name>
    <name type="common">Jerdon's jumping ant</name>
    <dbReference type="NCBI Taxonomy" id="610380"/>
    <lineage>
        <taxon>Eukaryota</taxon>
        <taxon>Metazoa</taxon>
        <taxon>Ecdysozoa</taxon>
        <taxon>Arthropoda</taxon>
        <taxon>Hexapoda</taxon>
        <taxon>Insecta</taxon>
        <taxon>Pterygota</taxon>
        <taxon>Neoptera</taxon>
        <taxon>Endopterygota</taxon>
        <taxon>Hymenoptera</taxon>
        <taxon>Apocrita</taxon>
        <taxon>Aculeata</taxon>
        <taxon>Formicoidea</taxon>
        <taxon>Formicidae</taxon>
        <taxon>Ponerinae</taxon>
        <taxon>Ponerini</taxon>
        <taxon>Harpegnathos</taxon>
    </lineage>
</organism>
<dbReference type="PANTHER" id="PTHR23055:SF186">
    <property type="entry name" value="NEUROCALCIN HOMOLOG-LIKE PROTEIN"/>
    <property type="match status" value="1"/>
</dbReference>
<accession>E2C048</accession>
<sequence length="59" mass="6860">MFFFFQECPEGVVHEDSFKDIYAKFFPHGNSSLYAHYVFKAFDVNCNGAISFRVIKSLL</sequence>
<dbReference type="AlphaFoldDB" id="E2C048"/>
<evidence type="ECO:0000259" key="3">
    <source>
        <dbReference type="PROSITE" id="PS50222"/>
    </source>
</evidence>
<feature type="domain" description="EF-hand" evidence="3">
    <location>
        <begin position="30"/>
        <end position="59"/>
    </location>
</feature>
<dbReference type="PROSITE" id="PS50222">
    <property type="entry name" value="EF_HAND_2"/>
    <property type="match status" value="1"/>
</dbReference>
<dbReference type="SUPFAM" id="SSF47473">
    <property type="entry name" value="EF-hand"/>
    <property type="match status" value="1"/>
</dbReference>
<dbReference type="OrthoDB" id="191686at2759"/>
<name>E2C048_HARSA</name>
<dbReference type="InterPro" id="IPR002048">
    <property type="entry name" value="EF_hand_dom"/>
</dbReference>
<protein>
    <submittedName>
        <fullName evidence="4">Kv channel-interacting protein 4</fullName>
    </submittedName>
</protein>
<dbReference type="Gene3D" id="1.10.238.10">
    <property type="entry name" value="EF-hand"/>
    <property type="match status" value="1"/>
</dbReference>
<keyword evidence="5" id="KW-1185">Reference proteome</keyword>
<gene>
    <name evidence="4" type="ORF">EAI_04849</name>
</gene>
<evidence type="ECO:0000256" key="2">
    <source>
        <dbReference type="ARBA" id="ARBA00022737"/>
    </source>
</evidence>
<reference evidence="4 5" key="1">
    <citation type="journal article" date="2010" name="Science">
        <title>Genomic comparison of the ants Camponotus floridanus and Harpegnathos saltator.</title>
        <authorList>
            <person name="Bonasio R."/>
            <person name="Zhang G."/>
            <person name="Ye C."/>
            <person name="Mutti N.S."/>
            <person name="Fang X."/>
            <person name="Qin N."/>
            <person name="Donahue G."/>
            <person name="Yang P."/>
            <person name="Li Q."/>
            <person name="Li C."/>
            <person name="Zhang P."/>
            <person name="Huang Z."/>
            <person name="Berger S.L."/>
            <person name="Reinberg D."/>
            <person name="Wang J."/>
            <person name="Liebig J."/>
        </authorList>
    </citation>
    <scope>NUCLEOTIDE SEQUENCE [LARGE SCALE GENOMIC DNA]</scope>
    <source>
        <strain evidence="4 5">R22 G/1</strain>
    </source>
</reference>
<keyword evidence="2" id="KW-0677">Repeat</keyword>
<dbReference type="GO" id="GO:0005509">
    <property type="term" value="F:calcium ion binding"/>
    <property type="evidence" value="ECO:0007669"/>
    <property type="project" value="InterPro"/>
</dbReference>
<dbReference type="InterPro" id="IPR011992">
    <property type="entry name" value="EF-hand-dom_pair"/>
</dbReference>
<dbReference type="InParanoid" id="E2C048"/>
<evidence type="ECO:0000256" key="1">
    <source>
        <dbReference type="ARBA" id="ARBA00022723"/>
    </source>
</evidence>
<dbReference type="OMA" id="GIHPISH"/>
<dbReference type="EMBL" id="GL451729">
    <property type="protein sequence ID" value="EFN78682.1"/>
    <property type="molecule type" value="Genomic_DNA"/>
</dbReference>
<proteinExistence type="predicted"/>
<evidence type="ECO:0000313" key="4">
    <source>
        <dbReference type="EMBL" id="EFN78682.1"/>
    </source>
</evidence>